<dbReference type="Pfam" id="PF13490">
    <property type="entry name" value="zf-HC2"/>
    <property type="match status" value="1"/>
</dbReference>
<proteinExistence type="predicted"/>
<name>A0ABW2TUJ5_9PSEU</name>
<evidence type="ECO:0000313" key="10">
    <source>
        <dbReference type="Proteomes" id="UP001596512"/>
    </source>
</evidence>
<evidence type="ECO:0000256" key="2">
    <source>
        <dbReference type="ARBA" id="ARBA00022692"/>
    </source>
</evidence>
<keyword evidence="10" id="KW-1185">Reference proteome</keyword>
<sequence length="144" mass="15268">MTNADVHALTGAYALNAIPELERAAFERHLAECDACAQEVAELQATAARLGEAAAEAPPPELKAAVMAGIKNIRQLPPVGGDGAAAPRPRAARGRCASSASPPRSCSRCPSRWASCCTGRRRTCPTPARRRRRCRRSCPPATPR</sequence>
<dbReference type="InterPro" id="IPR051474">
    <property type="entry name" value="Anti-sigma-K/W_factor"/>
</dbReference>
<feature type="domain" description="Putative zinc-finger" evidence="8">
    <location>
        <begin position="5"/>
        <end position="37"/>
    </location>
</feature>
<evidence type="ECO:0000256" key="4">
    <source>
        <dbReference type="ARBA" id="ARBA00023015"/>
    </source>
</evidence>
<reference evidence="10" key="1">
    <citation type="journal article" date="2019" name="Int. J. Syst. Evol. Microbiol.">
        <title>The Global Catalogue of Microorganisms (GCM) 10K type strain sequencing project: providing services to taxonomists for standard genome sequencing and annotation.</title>
        <authorList>
            <consortium name="The Broad Institute Genomics Platform"/>
            <consortium name="The Broad Institute Genome Sequencing Center for Infectious Disease"/>
            <person name="Wu L."/>
            <person name="Ma J."/>
        </authorList>
    </citation>
    <scope>NUCLEOTIDE SEQUENCE [LARGE SCALE GENOMIC DNA]</scope>
    <source>
        <strain evidence="10">JCM 17695</strain>
    </source>
</reference>
<dbReference type="PANTHER" id="PTHR37461">
    <property type="entry name" value="ANTI-SIGMA-K FACTOR RSKA"/>
    <property type="match status" value="1"/>
</dbReference>
<keyword evidence="5" id="KW-0472">Membrane</keyword>
<evidence type="ECO:0000313" key="9">
    <source>
        <dbReference type="EMBL" id="MFC7616991.1"/>
    </source>
</evidence>
<keyword evidence="6" id="KW-0804">Transcription</keyword>
<dbReference type="Gene3D" id="1.10.10.1320">
    <property type="entry name" value="Anti-sigma factor, zinc-finger domain"/>
    <property type="match status" value="1"/>
</dbReference>
<evidence type="ECO:0000259" key="8">
    <source>
        <dbReference type="Pfam" id="PF13490"/>
    </source>
</evidence>
<gene>
    <name evidence="9" type="ORF">ACFQV2_29660</name>
</gene>
<comment type="subcellular location">
    <subcellularLocation>
        <location evidence="1">Membrane</location>
        <topology evidence="1">Single-pass membrane protein</topology>
    </subcellularLocation>
</comment>
<evidence type="ECO:0000256" key="6">
    <source>
        <dbReference type="ARBA" id="ARBA00023163"/>
    </source>
</evidence>
<keyword evidence="4" id="KW-0805">Transcription regulation</keyword>
<keyword evidence="2" id="KW-0812">Transmembrane</keyword>
<dbReference type="Proteomes" id="UP001596512">
    <property type="component" value="Unassembled WGS sequence"/>
</dbReference>
<protein>
    <submittedName>
        <fullName evidence="9">Zf-HC2 domain-containing protein</fullName>
    </submittedName>
</protein>
<comment type="caution">
    <text evidence="9">The sequence shown here is derived from an EMBL/GenBank/DDBJ whole genome shotgun (WGS) entry which is preliminary data.</text>
</comment>
<dbReference type="InterPro" id="IPR041916">
    <property type="entry name" value="Anti_sigma_zinc_sf"/>
</dbReference>
<accession>A0ABW2TUJ5</accession>
<feature type="compositionally biased region" description="Low complexity" evidence="7">
    <location>
        <begin position="84"/>
        <end position="118"/>
    </location>
</feature>
<organism evidence="9 10">
    <name type="scientific">Actinokineospora soli</name>
    <dbReference type="NCBI Taxonomy" id="1048753"/>
    <lineage>
        <taxon>Bacteria</taxon>
        <taxon>Bacillati</taxon>
        <taxon>Actinomycetota</taxon>
        <taxon>Actinomycetes</taxon>
        <taxon>Pseudonocardiales</taxon>
        <taxon>Pseudonocardiaceae</taxon>
        <taxon>Actinokineospora</taxon>
    </lineage>
</organism>
<dbReference type="PANTHER" id="PTHR37461:SF1">
    <property type="entry name" value="ANTI-SIGMA-K FACTOR RSKA"/>
    <property type="match status" value="1"/>
</dbReference>
<evidence type="ECO:0000256" key="1">
    <source>
        <dbReference type="ARBA" id="ARBA00004167"/>
    </source>
</evidence>
<evidence type="ECO:0000256" key="5">
    <source>
        <dbReference type="ARBA" id="ARBA00023136"/>
    </source>
</evidence>
<dbReference type="EMBL" id="JBHTEY010000004">
    <property type="protein sequence ID" value="MFC7616991.1"/>
    <property type="molecule type" value="Genomic_DNA"/>
</dbReference>
<evidence type="ECO:0000256" key="3">
    <source>
        <dbReference type="ARBA" id="ARBA00022989"/>
    </source>
</evidence>
<evidence type="ECO:0000256" key="7">
    <source>
        <dbReference type="SAM" id="MobiDB-lite"/>
    </source>
</evidence>
<feature type="compositionally biased region" description="Basic residues" evidence="7">
    <location>
        <begin position="119"/>
        <end position="136"/>
    </location>
</feature>
<feature type="region of interest" description="Disordered" evidence="7">
    <location>
        <begin position="74"/>
        <end position="144"/>
    </location>
</feature>
<dbReference type="InterPro" id="IPR027383">
    <property type="entry name" value="Znf_put"/>
</dbReference>
<keyword evidence="3" id="KW-1133">Transmembrane helix</keyword>